<evidence type="ECO:0000256" key="7">
    <source>
        <dbReference type="PROSITE-ProRule" id="PRU00035"/>
    </source>
</evidence>
<dbReference type="InterPro" id="IPR049730">
    <property type="entry name" value="SNF2/RAD54-like_C"/>
</dbReference>
<evidence type="ECO:0000259" key="10">
    <source>
        <dbReference type="PROSITE" id="PS51194"/>
    </source>
</evidence>
<dbReference type="GO" id="GO:0042393">
    <property type="term" value="F:histone binding"/>
    <property type="evidence" value="ECO:0007669"/>
    <property type="project" value="InterPro"/>
</dbReference>
<evidence type="ECO:0000256" key="5">
    <source>
        <dbReference type="ARBA" id="ARBA00023117"/>
    </source>
</evidence>
<dbReference type="SMART" id="SM01314">
    <property type="entry name" value="SnAC"/>
    <property type="match status" value="1"/>
</dbReference>
<dbReference type="InterPro" id="IPR036427">
    <property type="entry name" value="Bromodomain-like_sf"/>
</dbReference>
<dbReference type="Gene3D" id="1.20.920.10">
    <property type="entry name" value="Bromodomain-like"/>
    <property type="match status" value="1"/>
</dbReference>
<evidence type="ECO:0000313" key="12">
    <source>
        <dbReference type="Proteomes" id="UP000076532"/>
    </source>
</evidence>
<dbReference type="OrthoDB" id="5857104at2759"/>
<feature type="compositionally biased region" description="Basic and acidic residues" evidence="8">
    <location>
        <begin position="295"/>
        <end position="306"/>
    </location>
</feature>
<keyword evidence="6" id="KW-0539">Nucleus</keyword>
<feature type="region of interest" description="Disordered" evidence="8">
    <location>
        <begin position="688"/>
        <end position="798"/>
    </location>
</feature>
<evidence type="ECO:0000256" key="6">
    <source>
        <dbReference type="ARBA" id="ARBA00023242"/>
    </source>
</evidence>
<evidence type="ECO:0000256" key="4">
    <source>
        <dbReference type="ARBA" id="ARBA00022840"/>
    </source>
</evidence>
<feature type="domain" description="Bromo" evidence="9">
    <location>
        <begin position="835"/>
        <end position="905"/>
    </location>
</feature>
<dbReference type="AlphaFoldDB" id="A0A166DYX4"/>
<evidence type="ECO:0000313" key="11">
    <source>
        <dbReference type="EMBL" id="KZP15216.1"/>
    </source>
</evidence>
<dbReference type="EMBL" id="KV417607">
    <property type="protein sequence ID" value="KZP15216.1"/>
    <property type="molecule type" value="Genomic_DNA"/>
</dbReference>
<comment type="subcellular location">
    <subcellularLocation>
        <location evidence="1">Nucleus</location>
    </subcellularLocation>
</comment>
<keyword evidence="4" id="KW-0067">ATP-binding</keyword>
<protein>
    <submittedName>
        <fullName evidence="11">Uncharacterized protein</fullName>
    </submittedName>
</protein>
<dbReference type="InterPro" id="IPR054464">
    <property type="entry name" value="ULD_fung"/>
</dbReference>
<dbReference type="GO" id="GO:0006325">
    <property type="term" value="P:chromatin organization"/>
    <property type="evidence" value="ECO:0007669"/>
    <property type="project" value="UniProtKB-ARBA"/>
</dbReference>
<feature type="domain" description="Helicase C-terminal" evidence="10">
    <location>
        <begin position="439"/>
        <end position="602"/>
    </location>
</feature>
<dbReference type="GO" id="GO:0005524">
    <property type="term" value="F:ATP binding"/>
    <property type="evidence" value="ECO:0007669"/>
    <property type="project" value="InterPro"/>
</dbReference>
<dbReference type="PROSITE" id="PS51194">
    <property type="entry name" value="HELICASE_CTER"/>
    <property type="match status" value="1"/>
</dbReference>
<dbReference type="InterPro" id="IPR001650">
    <property type="entry name" value="Helicase_C-like"/>
</dbReference>
<dbReference type="InterPro" id="IPR029295">
    <property type="entry name" value="SnAC"/>
</dbReference>
<dbReference type="PRINTS" id="PR00503">
    <property type="entry name" value="BROMODOMAIN"/>
</dbReference>
<dbReference type="InterPro" id="IPR027417">
    <property type="entry name" value="P-loop_NTPase"/>
</dbReference>
<evidence type="ECO:0000256" key="3">
    <source>
        <dbReference type="ARBA" id="ARBA00022801"/>
    </source>
</evidence>
<dbReference type="SMART" id="SM00297">
    <property type="entry name" value="BROMO"/>
    <property type="match status" value="1"/>
</dbReference>
<evidence type="ECO:0000256" key="2">
    <source>
        <dbReference type="ARBA" id="ARBA00022741"/>
    </source>
</evidence>
<dbReference type="InterPro" id="IPR001487">
    <property type="entry name" value="Bromodomain"/>
</dbReference>
<dbReference type="Pfam" id="PF00176">
    <property type="entry name" value="SNF2-rel_dom"/>
    <property type="match status" value="1"/>
</dbReference>
<feature type="compositionally biased region" description="Polar residues" evidence="8">
    <location>
        <begin position="269"/>
        <end position="280"/>
    </location>
</feature>
<dbReference type="Pfam" id="PF14619">
    <property type="entry name" value="SnAC"/>
    <property type="match status" value="1"/>
</dbReference>
<keyword evidence="5 7" id="KW-0103">Bromodomain</keyword>
<reference evidence="11 12" key="1">
    <citation type="journal article" date="2016" name="Mol. Biol. Evol.">
        <title>Comparative Genomics of Early-Diverging Mushroom-Forming Fungi Provides Insights into the Origins of Lignocellulose Decay Capabilities.</title>
        <authorList>
            <person name="Nagy L.G."/>
            <person name="Riley R."/>
            <person name="Tritt A."/>
            <person name="Adam C."/>
            <person name="Daum C."/>
            <person name="Floudas D."/>
            <person name="Sun H."/>
            <person name="Yadav J.S."/>
            <person name="Pangilinan J."/>
            <person name="Larsson K.H."/>
            <person name="Matsuura K."/>
            <person name="Barry K."/>
            <person name="Labutti K."/>
            <person name="Kuo R."/>
            <person name="Ohm R.A."/>
            <person name="Bhattacharya S.S."/>
            <person name="Shirouzu T."/>
            <person name="Yoshinaga Y."/>
            <person name="Martin F.M."/>
            <person name="Grigoriev I.V."/>
            <person name="Hibbett D.S."/>
        </authorList>
    </citation>
    <scope>NUCLEOTIDE SEQUENCE [LARGE SCALE GENOMIC DNA]</scope>
    <source>
        <strain evidence="11 12">CBS 109695</strain>
    </source>
</reference>
<dbReference type="Pfam" id="PF00439">
    <property type="entry name" value="Bromodomain"/>
    <property type="match status" value="1"/>
</dbReference>
<dbReference type="PROSITE" id="PS50014">
    <property type="entry name" value="BROMODOMAIN_2"/>
    <property type="match status" value="1"/>
</dbReference>
<keyword evidence="2" id="KW-0547">Nucleotide-binding</keyword>
<dbReference type="SMART" id="SM00490">
    <property type="entry name" value="HELICc"/>
    <property type="match status" value="1"/>
</dbReference>
<dbReference type="SUPFAM" id="SSF52540">
    <property type="entry name" value="P-loop containing nucleoside triphosphate hydrolases"/>
    <property type="match status" value="1"/>
</dbReference>
<dbReference type="GO" id="GO:0005634">
    <property type="term" value="C:nucleus"/>
    <property type="evidence" value="ECO:0007669"/>
    <property type="project" value="UniProtKB-SubCell"/>
</dbReference>
<dbReference type="Pfam" id="PF00271">
    <property type="entry name" value="Helicase_C"/>
    <property type="match status" value="1"/>
</dbReference>
<dbReference type="SUPFAM" id="SSF47370">
    <property type="entry name" value="Bromodomain"/>
    <property type="match status" value="1"/>
</dbReference>
<dbReference type="Proteomes" id="UP000076532">
    <property type="component" value="Unassembled WGS sequence"/>
</dbReference>
<dbReference type="STRING" id="436010.A0A166DYX4"/>
<dbReference type="CDD" id="cd18793">
    <property type="entry name" value="SF2_C_SNF"/>
    <property type="match status" value="1"/>
</dbReference>
<dbReference type="Pfam" id="PF22893">
    <property type="entry name" value="ULD_2"/>
    <property type="match status" value="1"/>
</dbReference>
<evidence type="ECO:0000256" key="8">
    <source>
        <dbReference type="SAM" id="MobiDB-lite"/>
    </source>
</evidence>
<name>A0A166DYX4_9AGAM</name>
<sequence>MWARIGWQGSTVSTLDSKLRKSHSSFAACLLALGRAAWPELKRGREQETLNELAKCYVQLEQESTSLRHIKVDAVIVQDHLGRSLPVPMIFCTSSHDFHIVITGFCRGVAGDVLIQRGNYRILNSKDDQVINPEEFAIVLRPGMAVGMSIALHEQVEERQGSEGHRCPRCKHINARCTGWVTCAKCNGSFKISPEEAIISPETEQRAGADSIPNERFLFRKISIFQRKRNNVVYKDGLDDKQFAMASEDGEDFQDVGRKRGDRAAQLVEDTSNRGTSMSDSESRGRNGRKGTSKTNDHEPASVERKRGAKAMSVTSPLDKDDDDDRDTKRRKTKAGDLPADQMTQDVEKDLPDKVEKIIKVRMSALQSQLYKQMKKHKMIADDQDSKGKAAGLKGRSNELMQLRKICQHPFLFESVEDRMNPSGMIDDKLVRSSGKLELLSRILPKFFATGHRVLISFQMTRVMDIMEDFMKMMGYRYLRLDGGTKTEERASYVRLFNEKDSEIKVFILSTRAGGLGLNLPAADTIIIFDSDWNPHTDLQAQYLAHRIGQTKAVRILRFVTEKSVEEAMFARARFKLGIDDKVIKAGRFDNKSTQEEQEDFLRSILEADQEEENEEAGDMNDDELNEMLARDENEAEVFRDFDVARDRQQLEAWRAAGNRGKPPTGLMQFDELPKCYQVDEPFKVETIVEGTENRGQRKREDAVYNNALNDKQSAMAPEDGEDLEDDGRKRGGRAAPLVEDHSNRGTSNSDSESRGRKSKKGKSKTNDYEPAVVKRKRGAKAMSVTPSLDEDDDDDRDAKRLKTKVGDLPAAVRDRMKKAFLECHTAVMRCEDDTGRKRCELFKELPAKRDYPDYHKLIKKPIALSHIRKRISSNTYKNAAAYKDDLRLMFDNARTYNQEGSLVYVDAEEMEKAFEGAWDRYVVGSGLPGAPDGTPAVAAGPVG</sequence>
<dbReference type="InterPro" id="IPR000330">
    <property type="entry name" value="SNF2_N"/>
</dbReference>
<evidence type="ECO:0000259" key="9">
    <source>
        <dbReference type="PROSITE" id="PS50014"/>
    </source>
</evidence>
<keyword evidence="3" id="KW-0378">Hydrolase</keyword>
<dbReference type="PANTHER" id="PTHR10799">
    <property type="entry name" value="SNF2/RAD54 HELICASE FAMILY"/>
    <property type="match status" value="1"/>
</dbReference>
<organism evidence="11 12">
    <name type="scientific">Athelia psychrophila</name>
    <dbReference type="NCBI Taxonomy" id="1759441"/>
    <lineage>
        <taxon>Eukaryota</taxon>
        <taxon>Fungi</taxon>
        <taxon>Dikarya</taxon>
        <taxon>Basidiomycota</taxon>
        <taxon>Agaricomycotina</taxon>
        <taxon>Agaricomycetes</taxon>
        <taxon>Agaricomycetidae</taxon>
        <taxon>Atheliales</taxon>
        <taxon>Atheliaceae</taxon>
        <taxon>Athelia</taxon>
    </lineage>
</organism>
<evidence type="ECO:0000256" key="1">
    <source>
        <dbReference type="ARBA" id="ARBA00004123"/>
    </source>
</evidence>
<gene>
    <name evidence="11" type="ORF">FIBSPDRAFT_795829</name>
</gene>
<keyword evidence="12" id="KW-1185">Reference proteome</keyword>
<feature type="region of interest" description="Disordered" evidence="8">
    <location>
        <begin position="266"/>
        <end position="349"/>
    </location>
</feature>
<dbReference type="Gene3D" id="3.40.50.300">
    <property type="entry name" value="P-loop containing nucleotide triphosphate hydrolases"/>
    <property type="match status" value="1"/>
</dbReference>
<accession>A0A166DYX4</accession>
<feature type="compositionally biased region" description="Basic and acidic residues" evidence="8">
    <location>
        <begin position="692"/>
        <end position="703"/>
    </location>
</feature>
<dbReference type="GO" id="GO:0016787">
    <property type="term" value="F:hydrolase activity"/>
    <property type="evidence" value="ECO:0007669"/>
    <property type="project" value="UniProtKB-KW"/>
</dbReference>
<proteinExistence type="predicted"/>